<dbReference type="EMBL" id="FNNO01000011">
    <property type="protein sequence ID" value="SDX23697.1"/>
    <property type="molecule type" value="Genomic_DNA"/>
</dbReference>
<keyword evidence="1 2" id="KW-0093">Biotin biosynthesis</keyword>
<feature type="binding site" evidence="2">
    <location>
        <begin position="12"/>
        <end position="17"/>
    </location>
    <ligand>
        <name>ATP</name>
        <dbReference type="ChEBI" id="CHEBI:30616"/>
    </ligand>
</feature>
<dbReference type="PANTHER" id="PTHR43210:SF5">
    <property type="entry name" value="DETHIOBIOTIN SYNTHETASE"/>
    <property type="match status" value="1"/>
</dbReference>
<comment type="caution">
    <text evidence="2">Lacks conserved residue(s) required for the propagation of feature annotation.</text>
</comment>
<evidence type="ECO:0000256" key="2">
    <source>
        <dbReference type="HAMAP-Rule" id="MF_00336"/>
    </source>
</evidence>
<protein>
    <recommendedName>
        <fullName evidence="2">ATP-dependent dethiobiotin synthetase BioD</fullName>
        <ecNumber evidence="2">6.3.3.3</ecNumber>
    </recommendedName>
    <alternativeName>
        <fullName evidence="2">DTB synthetase</fullName>
        <shortName evidence="2">DTBS</shortName>
    </alternativeName>
    <alternativeName>
        <fullName evidence="2">Dethiobiotin synthase</fullName>
    </alternativeName>
</protein>
<feature type="active site" evidence="2">
    <location>
        <position position="32"/>
    </location>
</feature>
<feature type="binding site" evidence="2">
    <location>
        <position position="43"/>
    </location>
    <ligand>
        <name>ATP</name>
        <dbReference type="ChEBI" id="CHEBI:30616"/>
    </ligand>
</feature>
<sequence length="218" mass="23478">MNPIFITGIGTDVGKTIAAAVVTEALDADYWKPVQAGYATGTDTLTVGSLVSNPQTTIHPEVYKLSTPASPHIAARNEGLTIDLATIQSAAINIENGIQDKPLVIEGAGGLLVPLNEHETVADMILALRAKVILVSRNYLGSINHSLMTANCCRTYGIPVLGWIFNDDYMQYEQEIVDWTGYPSLGAIHRLEEISSSAIQTLALQMKPALMKAINRTT</sequence>
<dbReference type="Gene3D" id="3.40.50.300">
    <property type="entry name" value="P-loop containing nucleotide triphosphate hydrolases"/>
    <property type="match status" value="1"/>
</dbReference>
<dbReference type="GO" id="GO:0004141">
    <property type="term" value="F:dethiobiotin synthase activity"/>
    <property type="evidence" value="ECO:0007669"/>
    <property type="project" value="UniProtKB-UniRule"/>
</dbReference>
<evidence type="ECO:0000313" key="4">
    <source>
        <dbReference type="Proteomes" id="UP000198711"/>
    </source>
</evidence>
<organism evidence="3 4">
    <name type="scientific">Hydrobacter penzbergensis</name>
    <dbReference type="NCBI Taxonomy" id="1235997"/>
    <lineage>
        <taxon>Bacteria</taxon>
        <taxon>Pseudomonadati</taxon>
        <taxon>Bacteroidota</taxon>
        <taxon>Chitinophagia</taxon>
        <taxon>Chitinophagales</taxon>
        <taxon>Chitinophagaceae</taxon>
        <taxon>Hydrobacter</taxon>
    </lineage>
</organism>
<keyword evidence="2" id="KW-0547">Nucleotide-binding</keyword>
<dbReference type="Proteomes" id="UP000198711">
    <property type="component" value="Unassembled WGS sequence"/>
</dbReference>
<dbReference type="HAMAP" id="MF_00336">
    <property type="entry name" value="BioD"/>
    <property type="match status" value="1"/>
</dbReference>
<accession>A0A8X8LFW6</accession>
<keyword evidence="2" id="KW-0479">Metal-binding</keyword>
<keyword evidence="2" id="KW-0460">Magnesium</keyword>
<feature type="binding site" evidence="2">
    <location>
        <position position="106"/>
    </location>
    <ligand>
        <name>Mg(2+)</name>
        <dbReference type="ChEBI" id="CHEBI:18420"/>
    </ligand>
</feature>
<dbReference type="InterPro" id="IPR027417">
    <property type="entry name" value="P-loop_NTPase"/>
</dbReference>
<evidence type="ECO:0000256" key="1">
    <source>
        <dbReference type="ARBA" id="ARBA00022756"/>
    </source>
</evidence>
<reference evidence="3 4" key="1">
    <citation type="submission" date="2016-10" db="EMBL/GenBank/DDBJ databases">
        <authorList>
            <person name="Varghese N."/>
            <person name="Submissions S."/>
        </authorList>
    </citation>
    <scope>NUCLEOTIDE SEQUENCE [LARGE SCALE GENOMIC DNA]</scope>
    <source>
        <strain evidence="3 4">DSM 25353</strain>
    </source>
</reference>
<dbReference type="InterPro" id="IPR004472">
    <property type="entry name" value="DTB_synth_BioD"/>
</dbReference>
<dbReference type="GO" id="GO:0009102">
    <property type="term" value="P:biotin biosynthetic process"/>
    <property type="evidence" value="ECO:0007669"/>
    <property type="project" value="UniProtKB-UniRule"/>
</dbReference>
<keyword evidence="2" id="KW-0963">Cytoplasm</keyword>
<keyword evidence="4" id="KW-1185">Reference proteome</keyword>
<dbReference type="RefSeq" id="WP_092724558.1">
    <property type="nucleotide sequence ID" value="NZ_FNNO01000011.1"/>
</dbReference>
<feature type="binding site" evidence="2">
    <location>
        <begin position="106"/>
        <end position="109"/>
    </location>
    <ligand>
        <name>ATP</name>
        <dbReference type="ChEBI" id="CHEBI:30616"/>
    </ligand>
</feature>
<proteinExistence type="inferred from homology"/>
<name>A0A8X8LFW6_9BACT</name>
<dbReference type="Pfam" id="PF13500">
    <property type="entry name" value="AAA_26"/>
    <property type="match status" value="1"/>
</dbReference>
<dbReference type="GO" id="GO:0005829">
    <property type="term" value="C:cytosol"/>
    <property type="evidence" value="ECO:0007669"/>
    <property type="project" value="TreeGrafter"/>
</dbReference>
<comment type="pathway">
    <text evidence="2">Cofactor biosynthesis; biotin biosynthesis; biotin from 7,8-diaminononanoate: step 1/2.</text>
</comment>
<gene>
    <name evidence="2" type="primary">bioD</name>
    <name evidence="3" type="ORF">SAMN05444410_11192</name>
</gene>
<dbReference type="CDD" id="cd03109">
    <property type="entry name" value="DTBS"/>
    <property type="match status" value="1"/>
</dbReference>
<dbReference type="PIRSF" id="PIRSF006755">
    <property type="entry name" value="DTB_synth"/>
    <property type="match status" value="1"/>
</dbReference>
<dbReference type="GO" id="GO:0005524">
    <property type="term" value="F:ATP binding"/>
    <property type="evidence" value="ECO:0007669"/>
    <property type="project" value="UniProtKB-UniRule"/>
</dbReference>
<feature type="binding site" evidence="2">
    <location>
        <position position="43"/>
    </location>
    <ligand>
        <name>Mg(2+)</name>
        <dbReference type="ChEBI" id="CHEBI:18420"/>
    </ligand>
</feature>
<comment type="catalytic activity">
    <reaction evidence="2">
        <text>(7R,8S)-7,8-diammoniononanoate + CO2 + ATP = (4R,5S)-dethiobiotin + ADP + phosphate + 3 H(+)</text>
        <dbReference type="Rhea" id="RHEA:15805"/>
        <dbReference type="ChEBI" id="CHEBI:15378"/>
        <dbReference type="ChEBI" id="CHEBI:16526"/>
        <dbReference type="ChEBI" id="CHEBI:30616"/>
        <dbReference type="ChEBI" id="CHEBI:43474"/>
        <dbReference type="ChEBI" id="CHEBI:149469"/>
        <dbReference type="ChEBI" id="CHEBI:149473"/>
        <dbReference type="ChEBI" id="CHEBI:456216"/>
        <dbReference type="EC" id="6.3.3.3"/>
    </reaction>
</comment>
<comment type="caution">
    <text evidence="3">The sequence shown here is derived from an EMBL/GenBank/DDBJ whole genome shotgun (WGS) entry which is preliminary data.</text>
</comment>
<dbReference type="GO" id="GO:0000287">
    <property type="term" value="F:magnesium ion binding"/>
    <property type="evidence" value="ECO:0007669"/>
    <property type="project" value="UniProtKB-UniRule"/>
</dbReference>
<dbReference type="NCBIfam" id="TIGR00347">
    <property type="entry name" value="bioD"/>
    <property type="match status" value="1"/>
</dbReference>
<comment type="cofactor">
    <cofactor evidence="2">
        <name>Mg(2+)</name>
        <dbReference type="ChEBI" id="CHEBI:18420"/>
    </cofactor>
</comment>
<dbReference type="AlphaFoldDB" id="A0A8X8LFW6"/>
<comment type="subcellular location">
    <subcellularLocation>
        <location evidence="2">Cytoplasm</location>
    </subcellularLocation>
</comment>
<dbReference type="SUPFAM" id="SSF52540">
    <property type="entry name" value="P-loop containing nucleoside triphosphate hydrolases"/>
    <property type="match status" value="1"/>
</dbReference>
<evidence type="ECO:0000313" key="3">
    <source>
        <dbReference type="EMBL" id="SDX23697.1"/>
    </source>
</evidence>
<keyword evidence="2" id="KW-0067">ATP-binding</keyword>
<comment type="subunit">
    <text evidence="2">Homodimer.</text>
</comment>
<comment type="function">
    <text evidence="2">Catalyzes a mechanistically unusual reaction, the ATP-dependent insertion of CO2 between the N7 and N8 nitrogen atoms of 7,8-diaminopelargonic acid (DAPA, also called 7,8-diammoniononanoate) to form a ureido ring.</text>
</comment>
<comment type="similarity">
    <text evidence="2">Belongs to the dethiobiotin synthetase family.</text>
</comment>
<dbReference type="EC" id="6.3.3.3" evidence="2"/>
<dbReference type="PANTHER" id="PTHR43210">
    <property type="entry name" value="DETHIOBIOTIN SYNTHETASE"/>
    <property type="match status" value="1"/>
</dbReference>
<keyword evidence="2" id="KW-0436">Ligase</keyword>
<feature type="binding site" evidence="2">
    <location>
        <position position="16"/>
    </location>
    <ligand>
        <name>Mg(2+)</name>
        <dbReference type="ChEBI" id="CHEBI:18420"/>
    </ligand>
</feature>
<feature type="binding site" evidence="2">
    <location>
        <begin position="166"/>
        <end position="167"/>
    </location>
    <ligand>
        <name>ATP</name>
        <dbReference type="ChEBI" id="CHEBI:30616"/>
    </ligand>
</feature>